<dbReference type="SUPFAM" id="SSF47413">
    <property type="entry name" value="lambda repressor-like DNA-binding domains"/>
    <property type="match status" value="1"/>
</dbReference>
<dbReference type="PROSITE" id="PS50943">
    <property type="entry name" value="HTH_CROC1"/>
    <property type="match status" value="1"/>
</dbReference>
<dbReference type="GO" id="GO:0003677">
    <property type="term" value="F:DNA binding"/>
    <property type="evidence" value="ECO:0007669"/>
    <property type="project" value="InterPro"/>
</dbReference>
<evidence type="ECO:0000313" key="3">
    <source>
        <dbReference type="Proteomes" id="UP000094463"/>
    </source>
</evidence>
<dbReference type="InterPro" id="IPR001387">
    <property type="entry name" value="Cro/C1-type_HTH"/>
</dbReference>
<evidence type="ECO:0000313" key="2">
    <source>
        <dbReference type="EMBL" id="AOM82062.1"/>
    </source>
</evidence>
<dbReference type="OrthoDB" id="9813152at2"/>
<reference evidence="2 3" key="1">
    <citation type="submission" date="2015-08" db="EMBL/GenBank/DDBJ databases">
        <title>The complete genome sequence of Bacillus beveridgei MLTeJB.</title>
        <authorList>
            <person name="Hanson T.E."/>
            <person name="Mesa C."/>
            <person name="Basesman S.M."/>
            <person name="Oremland R.S."/>
        </authorList>
    </citation>
    <scope>NUCLEOTIDE SEQUENCE [LARGE SCALE GENOMIC DNA]</scope>
    <source>
        <strain evidence="2 3">MLTeJB</strain>
    </source>
</reference>
<accession>A0A1D7QST4</accession>
<proteinExistence type="predicted"/>
<dbReference type="EMBL" id="CP012502">
    <property type="protein sequence ID" value="AOM82062.1"/>
    <property type="molecule type" value="Genomic_DNA"/>
</dbReference>
<name>A0A1D7QST4_9BACI</name>
<dbReference type="Gene3D" id="1.10.260.40">
    <property type="entry name" value="lambda repressor-like DNA-binding domains"/>
    <property type="match status" value="1"/>
</dbReference>
<dbReference type="InterPro" id="IPR010982">
    <property type="entry name" value="Lambda_DNA-bd_dom_sf"/>
</dbReference>
<gene>
    <name evidence="2" type="ORF">BBEV_0690</name>
</gene>
<sequence>MNLTVEEIIHLIKTNQSKEYIHQNTDDTNDPPEEVYFGHALSAYELNYFEKEIKKKKKNSRKVKALLNEYIRKEEEAEGIDLSSSTIARILNVGPSMISNLTSGRSVGRIDILMKLAIFFRLSYEQTTELLSASGKAFNNNDLYESAIQMAIMNEKYDIEDINEILELACGDNVSIDMLDKHEIYKPMKKTSQ</sequence>
<dbReference type="RefSeq" id="WP_069364182.1">
    <property type="nucleotide sequence ID" value="NZ_CP012502.1"/>
</dbReference>
<organism evidence="2 3">
    <name type="scientific">Salisediminibacterium beveridgei</name>
    <dbReference type="NCBI Taxonomy" id="632773"/>
    <lineage>
        <taxon>Bacteria</taxon>
        <taxon>Bacillati</taxon>
        <taxon>Bacillota</taxon>
        <taxon>Bacilli</taxon>
        <taxon>Bacillales</taxon>
        <taxon>Bacillaceae</taxon>
        <taxon>Salisediminibacterium</taxon>
    </lineage>
</organism>
<protein>
    <recommendedName>
        <fullName evidence="1">HTH cro/C1-type domain-containing protein</fullName>
    </recommendedName>
</protein>
<dbReference type="AlphaFoldDB" id="A0A1D7QST4"/>
<keyword evidence="3" id="KW-1185">Reference proteome</keyword>
<feature type="domain" description="HTH cro/C1-type" evidence="1">
    <location>
        <begin position="88"/>
        <end position="127"/>
    </location>
</feature>
<dbReference type="Proteomes" id="UP000094463">
    <property type="component" value="Chromosome"/>
</dbReference>
<evidence type="ECO:0000259" key="1">
    <source>
        <dbReference type="PROSITE" id="PS50943"/>
    </source>
</evidence>
<dbReference type="CDD" id="cd00093">
    <property type="entry name" value="HTH_XRE"/>
    <property type="match status" value="1"/>
</dbReference>
<dbReference type="KEGG" id="bbev:BBEV_0690"/>